<dbReference type="Proteomes" id="UP000682843">
    <property type="component" value="Chromosome"/>
</dbReference>
<evidence type="ECO:0000313" key="3">
    <source>
        <dbReference type="Proteomes" id="UP000682843"/>
    </source>
</evidence>
<gene>
    <name evidence="2" type="ORF">RPMA_05535</name>
</gene>
<dbReference type="InterPro" id="IPR050491">
    <property type="entry name" value="AmpC-like"/>
</dbReference>
<dbReference type="InterPro" id="IPR001466">
    <property type="entry name" value="Beta-lactam-related"/>
</dbReference>
<sequence length="353" mass="39143">MADRAVDEQIKRIVTTELASKVHDRGGLAVAVHAAGQTQIFTYGFADQAARRRITSDTLFNLASVRKLFEATLVSLGSIRGDFSLDDPASKYLPELSGDYVKRVTIGQLATHTSGLLLPTDHPPWPTDSYSLSRFLESLNSWTPKAGEEPGKQRVYTHAGYVLLQLVLERRYGRPIGELISRYVLKPLGMKETFLPERGLGDQAQLAPKYLARVVQGYDDDGSIIGPPGHQQGYYTFPGTGQMFSSPKDLAIFLAASLDNHVVDPQLRQALKMTQQEMFRVDTGFGQAIAWENVHRNGIEVVDKPGGLNNATAYIGLMPRQRMGVVLLANRGEFPYEIARYRVLPELARLRGQ</sequence>
<dbReference type="InterPro" id="IPR012338">
    <property type="entry name" value="Beta-lactam/transpept-like"/>
</dbReference>
<dbReference type="RefSeq" id="WP_211911902.1">
    <property type="nucleotide sequence ID" value="NZ_CP036498.1"/>
</dbReference>
<dbReference type="Pfam" id="PF00144">
    <property type="entry name" value="Beta-lactamase"/>
    <property type="match status" value="1"/>
</dbReference>
<evidence type="ECO:0000313" key="2">
    <source>
        <dbReference type="EMBL" id="QUS38366.1"/>
    </source>
</evidence>
<evidence type="ECO:0000259" key="1">
    <source>
        <dbReference type="Pfam" id="PF00144"/>
    </source>
</evidence>
<proteinExistence type="predicted"/>
<dbReference type="GO" id="GO:0016787">
    <property type="term" value="F:hydrolase activity"/>
    <property type="evidence" value="ECO:0007669"/>
    <property type="project" value="UniProtKB-KW"/>
</dbReference>
<name>A0ABX8A5Q6_9BRAD</name>
<dbReference type="EMBL" id="CP036498">
    <property type="protein sequence ID" value="QUS38366.1"/>
    <property type="molecule type" value="Genomic_DNA"/>
</dbReference>
<dbReference type="PANTHER" id="PTHR46825">
    <property type="entry name" value="D-ALANYL-D-ALANINE-CARBOXYPEPTIDASE/ENDOPEPTIDASE AMPH"/>
    <property type="match status" value="1"/>
</dbReference>
<dbReference type="SUPFAM" id="SSF56601">
    <property type="entry name" value="beta-lactamase/transpeptidase-like"/>
    <property type="match status" value="1"/>
</dbReference>
<dbReference type="PANTHER" id="PTHR46825:SF8">
    <property type="entry name" value="BETA-LACTAMASE-RELATED"/>
    <property type="match status" value="1"/>
</dbReference>
<dbReference type="Gene3D" id="3.40.710.10">
    <property type="entry name" value="DD-peptidase/beta-lactamase superfamily"/>
    <property type="match status" value="1"/>
</dbReference>
<keyword evidence="2" id="KW-0378">Hydrolase</keyword>
<accession>A0ABX8A5Q6</accession>
<protein>
    <submittedName>
        <fullName evidence="2">Serine hydrolase</fullName>
    </submittedName>
</protein>
<organism evidence="2 3">
    <name type="scientific">Tardiphaga alba</name>
    <dbReference type="NCBI Taxonomy" id="340268"/>
    <lineage>
        <taxon>Bacteria</taxon>
        <taxon>Pseudomonadati</taxon>
        <taxon>Pseudomonadota</taxon>
        <taxon>Alphaproteobacteria</taxon>
        <taxon>Hyphomicrobiales</taxon>
        <taxon>Nitrobacteraceae</taxon>
        <taxon>Tardiphaga</taxon>
    </lineage>
</organism>
<keyword evidence="3" id="KW-1185">Reference proteome</keyword>
<feature type="domain" description="Beta-lactamase-related" evidence="1">
    <location>
        <begin position="23"/>
        <end position="338"/>
    </location>
</feature>
<reference evidence="2 3" key="1">
    <citation type="submission" date="2019-02" db="EMBL/GenBank/DDBJ databases">
        <title>Emended description of the genus Rhodopseudomonas and description of Rhodopseudomonas albus sp. nov., a non-phototrophic, heavy-metal-tolerant bacterium isolated from garden soil.</title>
        <authorList>
            <person name="Bao Z."/>
            <person name="Cao W.W."/>
            <person name="Sato Y."/>
            <person name="Nishizawa T."/>
            <person name="Zhao J."/>
            <person name="Guo Y."/>
            <person name="Ohta H."/>
        </authorList>
    </citation>
    <scope>NUCLEOTIDE SEQUENCE [LARGE SCALE GENOMIC DNA]</scope>
    <source>
        <strain evidence="2 3">SK50-23</strain>
    </source>
</reference>